<name>A0A6H5G6L0_9HEMI</name>
<evidence type="ECO:0000313" key="1">
    <source>
        <dbReference type="EMBL" id="CAA9998161.1"/>
    </source>
</evidence>
<gene>
    <name evidence="1" type="ORF">NTEN_LOCUS4455</name>
</gene>
<proteinExistence type="predicted"/>
<dbReference type="AlphaFoldDB" id="A0A6H5G6L0"/>
<dbReference type="EMBL" id="CADCXU010006616">
    <property type="protein sequence ID" value="CAA9998161.1"/>
    <property type="molecule type" value="Genomic_DNA"/>
</dbReference>
<sequence>MEKGDFDQDCEVSRILPTWTTLAVTSYCLHRSALPEACRKVPIAICSFRKRRPSLVSKIATPAIRFWFKSAAECRFWCRQEAHPIGRDMYQRVTILSTVAIL</sequence>
<dbReference type="Proteomes" id="UP000479000">
    <property type="component" value="Unassembled WGS sequence"/>
</dbReference>
<reference evidence="1 2" key="1">
    <citation type="submission" date="2020-02" db="EMBL/GenBank/DDBJ databases">
        <authorList>
            <person name="Ferguson B K."/>
        </authorList>
    </citation>
    <scope>NUCLEOTIDE SEQUENCE [LARGE SCALE GENOMIC DNA]</scope>
</reference>
<evidence type="ECO:0000313" key="2">
    <source>
        <dbReference type="Proteomes" id="UP000479000"/>
    </source>
</evidence>
<accession>A0A6H5G6L0</accession>
<keyword evidence="2" id="KW-1185">Reference proteome</keyword>
<organism evidence="1 2">
    <name type="scientific">Nesidiocoris tenuis</name>
    <dbReference type="NCBI Taxonomy" id="355587"/>
    <lineage>
        <taxon>Eukaryota</taxon>
        <taxon>Metazoa</taxon>
        <taxon>Ecdysozoa</taxon>
        <taxon>Arthropoda</taxon>
        <taxon>Hexapoda</taxon>
        <taxon>Insecta</taxon>
        <taxon>Pterygota</taxon>
        <taxon>Neoptera</taxon>
        <taxon>Paraneoptera</taxon>
        <taxon>Hemiptera</taxon>
        <taxon>Heteroptera</taxon>
        <taxon>Panheteroptera</taxon>
        <taxon>Cimicomorpha</taxon>
        <taxon>Miridae</taxon>
        <taxon>Dicyphina</taxon>
        <taxon>Nesidiocoris</taxon>
    </lineage>
</organism>
<protein>
    <submittedName>
        <fullName evidence="1">Uncharacterized protein</fullName>
    </submittedName>
</protein>